<feature type="region of interest" description="Disordered" evidence="1">
    <location>
        <begin position="488"/>
        <end position="612"/>
    </location>
</feature>
<dbReference type="Proteomes" id="UP000278807">
    <property type="component" value="Unassembled WGS sequence"/>
</dbReference>
<protein>
    <submittedName>
        <fullName evidence="2 4">Uncharacterized protein</fullName>
    </submittedName>
</protein>
<evidence type="ECO:0000313" key="3">
    <source>
        <dbReference type="Proteomes" id="UP000278807"/>
    </source>
</evidence>
<proteinExistence type="predicted"/>
<name>A0A0R3T5X0_RODNA</name>
<reference evidence="4" key="1">
    <citation type="submission" date="2017-02" db="UniProtKB">
        <authorList>
            <consortium name="WormBaseParasite"/>
        </authorList>
    </citation>
    <scope>IDENTIFICATION</scope>
</reference>
<feature type="region of interest" description="Disordered" evidence="1">
    <location>
        <begin position="200"/>
        <end position="251"/>
    </location>
</feature>
<dbReference type="AlphaFoldDB" id="A0A0R3T5X0"/>
<feature type="region of interest" description="Disordered" evidence="1">
    <location>
        <begin position="1"/>
        <end position="23"/>
    </location>
</feature>
<feature type="compositionally biased region" description="Polar residues" evidence="1">
    <location>
        <begin position="546"/>
        <end position="562"/>
    </location>
</feature>
<dbReference type="STRING" id="102285.A0A0R3T5X0"/>
<reference evidence="2 3" key="2">
    <citation type="submission" date="2018-11" db="EMBL/GenBank/DDBJ databases">
        <authorList>
            <consortium name="Pathogen Informatics"/>
        </authorList>
    </citation>
    <scope>NUCLEOTIDE SEQUENCE [LARGE SCALE GENOMIC DNA]</scope>
</reference>
<evidence type="ECO:0000313" key="4">
    <source>
        <dbReference type="WBParaSite" id="HNAJ_0000245801-mRNA-1"/>
    </source>
</evidence>
<feature type="compositionally biased region" description="Low complexity" evidence="1">
    <location>
        <begin position="202"/>
        <end position="223"/>
    </location>
</feature>
<dbReference type="WBParaSite" id="HNAJ_0000245801-mRNA-1">
    <property type="protein sequence ID" value="HNAJ_0000245801-mRNA-1"/>
    <property type="gene ID" value="HNAJ_0000245801"/>
</dbReference>
<organism evidence="4">
    <name type="scientific">Rodentolepis nana</name>
    <name type="common">Dwarf tapeworm</name>
    <name type="synonym">Hymenolepis nana</name>
    <dbReference type="NCBI Taxonomy" id="102285"/>
    <lineage>
        <taxon>Eukaryota</taxon>
        <taxon>Metazoa</taxon>
        <taxon>Spiralia</taxon>
        <taxon>Lophotrochozoa</taxon>
        <taxon>Platyhelminthes</taxon>
        <taxon>Cestoda</taxon>
        <taxon>Eucestoda</taxon>
        <taxon>Cyclophyllidea</taxon>
        <taxon>Hymenolepididae</taxon>
        <taxon>Rodentolepis</taxon>
    </lineage>
</organism>
<gene>
    <name evidence="2" type="ORF">HNAJ_LOCUS2457</name>
</gene>
<sequence>MDSHSSSCSHDSESFIPSSNFEPPPPVDCILQKSHSIDGVADKNEPDTNFRRSQYATQPDGTFLLVYITFNIEFADVPFHSANPLDSNFSPLNGDVSSHDTFGSAKCFVNPHSPFHGNAIYESQNSTFPPAHLVSSSKILEISENIDPKRLDQLQKLLYPALSSRASVPSTNPTKANLLEFQSQVNTEFSSLESLRSIPHVTDTTSTRTTGSSSDLFKTDSSSGFREPLVPPRRRNVASTSTNTSNEENDNSPLLSFVLSLTIQLIPKQIAQTEELEFKASDFAKTITWQSRVRRKEESAADSISEAAKILADSFSDWTRESLLSNSNESHRCCSCTSATLARNERNANCPRISSSSSEYFVPCTVIPESSDLEALSDTALAPMGQSIEFKVINPETTNRTSTSSSEYFLPFKASSLKRKLNENANGTQGMHLYVLTNSSAESVLNETNAETRSVVISSSTVDGQNHSSTSSSEYLIPVKKSAMRMAKSANREAVDAVEMESQPKPESSAESVIRLQHQGASVNFEKRSEVNDPSIDSSQEIREPGTNSLPSQNEVQISVPNTPKPSLRSILRNRGGKSANLTPDANQQQMGGDSLNAYKLRTPRQVSSSRG</sequence>
<keyword evidence="3" id="KW-1185">Reference proteome</keyword>
<evidence type="ECO:0000313" key="2">
    <source>
        <dbReference type="EMBL" id="VDN98316.1"/>
    </source>
</evidence>
<dbReference type="EMBL" id="UZAE01001198">
    <property type="protein sequence ID" value="VDN98316.1"/>
    <property type="molecule type" value="Genomic_DNA"/>
</dbReference>
<evidence type="ECO:0000256" key="1">
    <source>
        <dbReference type="SAM" id="MobiDB-lite"/>
    </source>
</evidence>
<accession>A0A0R3T5X0</accession>
<feature type="compositionally biased region" description="Polar residues" evidence="1">
    <location>
        <begin position="580"/>
        <end position="592"/>
    </location>
</feature>